<keyword evidence="3" id="KW-1185">Reference proteome</keyword>
<dbReference type="AlphaFoldDB" id="A0AA45HJG5"/>
<protein>
    <submittedName>
        <fullName evidence="2">Sugar phosphate isomerase/epimerase</fullName>
    </submittedName>
</protein>
<name>A0AA45HJG5_9BACT</name>
<dbReference type="Proteomes" id="UP000245921">
    <property type="component" value="Unassembled WGS sequence"/>
</dbReference>
<comment type="caution">
    <text evidence="2">The sequence shown here is derived from an EMBL/GenBank/DDBJ whole genome shotgun (WGS) entry which is preliminary data.</text>
</comment>
<dbReference type="EMBL" id="QGGI01000003">
    <property type="protein sequence ID" value="PWJ95991.1"/>
    <property type="molecule type" value="Genomic_DNA"/>
</dbReference>
<reference evidence="2 3" key="1">
    <citation type="submission" date="2018-05" db="EMBL/GenBank/DDBJ databases">
        <title>Genomic Encyclopedia of Type Strains, Phase IV (KMG-IV): sequencing the most valuable type-strain genomes for metagenomic binning, comparative biology and taxonomic classification.</title>
        <authorList>
            <person name="Goeker M."/>
        </authorList>
    </citation>
    <scope>NUCLEOTIDE SEQUENCE [LARGE SCALE GENOMIC DNA]</scope>
    <source>
        <strain evidence="2 3">DSM 24906</strain>
    </source>
</reference>
<dbReference type="GO" id="GO:0016853">
    <property type="term" value="F:isomerase activity"/>
    <property type="evidence" value="ECO:0007669"/>
    <property type="project" value="UniProtKB-KW"/>
</dbReference>
<feature type="domain" description="Xylose isomerase-like TIM barrel" evidence="1">
    <location>
        <begin position="25"/>
        <end position="224"/>
    </location>
</feature>
<dbReference type="Pfam" id="PF01261">
    <property type="entry name" value="AP_endonuc_2"/>
    <property type="match status" value="1"/>
</dbReference>
<dbReference type="PANTHER" id="PTHR12110">
    <property type="entry name" value="HYDROXYPYRUVATE ISOMERASE"/>
    <property type="match status" value="1"/>
</dbReference>
<dbReference type="InterPro" id="IPR050312">
    <property type="entry name" value="IolE/XylAMocC-like"/>
</dbReference>
<dbReference type="PANTHER" id="PTHR12110:SF41">
    <property type="entry name" value="INOSOSE DEHYDRATASE"/>
    <property type="match status" value="1"/>
</dbReference>
<keyword evidence="2" id="KW-0413">Isomerase</keyword>
<dbReference type="Gene3D" id="3.20.20.150">
    <property type="entry name" value="Divalent-metal-dependent TIM barrel enzymes"/>
    <property type="match status" value="1"/>
</dbReference>
<evidence type="ECO:0000313" key="2">
    <source>
        <dbReference type="EMBL" id="PWJ95991.1"/>
    </source>
</evidence>
<dbReference type="RefSeq" id="WP_109604103.1">
    <property type="nucleotide sequence ID" value="NZ_QGGI01000003.1"/>
</dbReference>
<evidence type="ECO:0000313" key="3">
    <source>
        <dbReference type="Proteomes" id="UP000245921"/>
    </source>
</evidence>
<proteinExistence type="predicted"/>
<gene>
    <name evidence="2" type="ORF">C7380_103172</name>
</gene>
<dbReference type="InterPro" id="IPR013022">
    <property type="entry name" value="Xyl_isomerase-like_TIM-brl"/>
</dbReference>
<evidence type="ECO:0000259" key="1">
    <source>
        <dbReference type="Pfam" id="PF01261"/>
    </source>
</evidence>
<accession>A0AA45HJG5</accession>
<dbReference type="InterPro" id="IPR036237">
    <property type="entry name" value="Xyl_isomerase-like_sf"/>
</dbReference>
<organism evidence="2 3">
    <name type="scientific">Oceanotoga teriensis</name>
    <dbReference type="NCBI Taxonomy" id="515440"/>
    <lineage>
        <taxon>Bacteria</taxon>
        <taxon>Thermotogati</taxon>
        <taxon>Thermotogota</taxon>
        <taxon>Thermotogae</taxon>
        <taxon>Petrotogales</taxon>
        <taxon>Petrotogaceae</taxon>
        <taxon>Oceanotoga</taxon>
    </lineage>
</organism>
<dbReference type="SUPFAM" id="SSF51658">
    <property type="entry name" value="Xylose isomerase-like"/>
    <property type="match status" value="1"/>
</dbReference>
<sequence length="250" mass="28963">MNIPISVQLYTLREFNKNDFLGTLKKVSSLGYDGVEFAGYYDLSAEDLSDNLKRLNLKPFGSHVSFENLKNNLKYEIDFNKKIGNKNIICPWAKFDSIDDWASFCKDLNFIGKKLKENGLQLFYHNHDHEFNTIDGKYIFDFIYENTDENLVKAEIDTFWVYKANVDPLKLMNKYKNRCSLIHIKDMKNDSKKSFEAIGEGIIDIESIIKYAKDIDIETLIVENDDPKPDGLKNISISIKNLSKMAILKE</sequence>